<organism evidence="6 7">
    <name type="scientific">Roseimaritima multifibrata</name>
    <dbReference type="NCBI Taxonomy" id="1930274"/>
    <lineage>
        <taxon>Bacteria</taxon>
        <taxon>Pseudomonadati</taxon>
        <taxon>Planctomycetota</taxon>
        <taxon>Planctomycetia</taxon>
        <taxon>Pirellulales</taxon>
        <taxon>Pirellulaceae</taxon>
        <taxon>Roseimaritima</taxon>
    </lineage>
</organism>
<feature type="domain" description="Flavodoxin-like" evidence="4">
    <location>
        <begin position="86"/>
        <end position="223"/>
    </location>
</feature>
<dbReference type="Pfam" id="PF00175">
    <property type="entry name" value="NAD_binding_1"/>
    <property type="match status" value="1"/>
</dbReference>
<dbReference type="AlphaFoldDB" id="A0A517ML35"/>
<name>A0A517ML35_9BACT</name>
<dbReference type="PANTHER" id="PTHR19384:SF17">
    <property type="entry name" value="NADPH--CYTOCHROME P450 REDUCTASE"/>
    <property type="match status" value="1"/>
</dbReference>
<dbReference type="SUPFAM" id="SSF52343">
    <property type="entry name" value="Ferredoxin reductase-like, C-terminal NADP-linked domain"/>
    <property type="match status" value="1"/>
</dbReference>
<evidence type="ECO:0000313" key="6">
    <source>
        <dbReference type="EMBL" id="QDS95589.1"/>
    </source>
</evidence>
<evidence type="ECO:0000313" key="7">
    <source>
        <dbReference type="Proteomes" id="UP000320672"/>
    </source>
</evidence>
<dbReference type="EMBL" id="CP036262">
    <property type="protein sequence ID" value="QDS95589.1"/>
    <property type="molecule type" value="Genomic_DNA"/>
</dbReference>
<dbReference type="GO" id="GO:0010181">
    <property type="term" value="F:FMN binding"/>
    <property type="evidence" value="ECO:0007669"/>
    <property type="project" value="InterPro"/>
</dbReference>
<feature type="domain" description="FAD-binding FR-type" evidence="5">
    <location>
        <begin position="237"/>
        <end position="407"/>
    </location>
</feature>
<accession>A0A517ML35</accession>
<dbReference type="GO" id="GO:0003958">
    <property type="term" value="F:NADPH-hemoprotein reductase activity"/>
    <property type="evidence" value="ECO:0007669"/>
    <property type="project" value="UniProtKB-EC"/>
</dbReference>
<keyword evidence="3" id="KW-0812">Transmembrane</keyword>
<protein>
    <recommendedName>
        <fullName evidence="2">NADPH--hemoprotein reductase</fullName>
        <ecNumber evidence="2">1.6.2.4</ecNumber>
    </recommendedName>
</protein>
<dbReference type="RefSeq" id="WP_145353813.1">
    <property type="nucleotide sequence ID" value="NZ_CP036262.1"/>
</dbReference>
<dbReference type="CDD" id="cd06200">
    <property type="entry name" value="SiR_like1"/>
    <property type="match status" value="1"/>
</dbReference>
<keyword evidence="1" id="KW-0285">Flavoprotein</keyword>
<dbReference type="Proteomes" id="UP000320672">
    <property type="component" value="Chromosome"/>
</dbReference>
<keyword evidence="6" id="KW-0560">Oxidoreductase</keyword>
<evidence type="ECO:0000259" key="4">
    <source>
        <dbReference type="PROSITE" id="PS50902"/>
    </source>
</evidence>
<dbReference type="Gene3D" id="3.40.50.360">
    <property type="match status" value="1"/>
</dbReference>
<dbReference type="OrthoDB" id="9789468at2"/>
<dbReference type="InterPro" id="IPR008254">
    <property type="entry name" value="Flavodoxin/NO_synth"/>
</dbReference>
<dbReference type="KEGG" id="rml:FF011L_43870"/>
<feature type="transmembrane region" description="Helical" evidence="3">
    <location>
        <begin position="12"/>
        <end position="33"/>
    </location>
</feature>
<dbReference type="EC" id="1.6.2.4" evidence="2"/>
<reference evidence="6 7" key="1">
    <citation type="submission" date="2019-02" db="EMBL/GenBank/DDBJ databases">
        <title>Deep-cultivation of Planctomycetes and their phenomic and genomic characterization uncovers novel biology.</title>
        <authorList>
            <person name="Wiegand S."/>
            <person name="Jogler M."/>
            <person name="Boedeker C."/>
            <person name="Pinto D."/>
            <person name="Vollmers J."/>
            <person name="Rivas-Marin E."/>
            <person name="Kohn T."/>
            <person name="Peeters S.H."/>
            <person name="Heuer A."/>
            <person name="Rast P."/>
            <person name="Oberbeckmann S."/>
            <person name="Bunk B."/>
            <person name="Jeske O."/>
            <person name="Meyerdierks A."/>
            <person name="Storesund J.E."/>
            <person name="Kallscheuer N."/>
            <person name="Luecker S."/>
            <person name="Lage O.M."/>
            <person name="Pohl T."/>
            <person name="Merkel B.J."/>
            <person name="Hornburger P."/>
            <person name="Mueller R.-W."/>
            <person name="Bruemmer F."/>
            <person name="Labrenz M."/>
            <person name="Spormann A.M."/>
            <person name="Op den Camp H."/>
            <person name="Overmann J."/>
            <person name="Amann R."/>
            <person name="Jetten M.S.M."/>
            <person name="Mascher T."/>
            <person name="Medema M.H."/>
            <person name="Devos D.P."/>
            <person name="Kaster A.-K."/>
            <person name="Ovreas L."/>
            <person name="Rohde M."/>
            <person name="Galperin M.Y."/>
            <person name="Jogler C."/>
        </authorList>
    </citation>
    <scope>NUCLEOTIDE SEQUENCE [LARGE SCALE GENOMIC DNA]</scope>
    <source>
        <strain evidence="6 7">FF011L</strain>
    </source>
</reference>
<dbReference type="InterPro" id="IPR029039">
    <property type="entry name" value="Flavoprotein-like_sf"/>
</dbReference>
<dbReference type="InterPro" id="IPR017927">
    <property type="entry name" value="FAD-bd_FR_type"/>
</dbReference>
<dbReference type="SUPFAM" id="SSF63380">
    <property type="entry name" value="Riboflavin synthase domain-like"/>
    <property type="match status" value="1"/>
</dbReference>
<gene>
    <name evidence="6" type="primary">cysJ</name>
    <name evidence="6" type="ORF">FF011L_43870</name>
</gene>
<dbReference type="InterPro" id="IPR001709">
    <property type="entry name" value="Flavoprot_Pyr_Nucl_cyt_Rdtase"/>
</dbReference>
<dbReference type="PROSITE" id="PS50902">
    <property type="entry name" value="FLAVODOXIN_LIKE"/>
    <property type="match status" value="1"/>
</dbReference>
<dbReference type="InterPro" id="IPR017938">
    <property type="entry name" value="Riboflavin_synthase-like_b-brl"/>
</dbReference>
<dbReference type="InterPro" id="IPR001433">
    <property type="entry name" value="OxRdtase_FAD/NAD-bd"/>
</dbReference>
<keyword evidence="3" id="KW-1133">Transmembrane helix</keyword>
<proteinExistence type="predicted"/>
<evidence type="ECO:0000256" key="3">
    <source>
        <dbReference type="SAM" id="Phobius"/>
    </source>
</evidence>
<sequence>MTDKPPLKISPATIGNATALLLLAGVMLLFLPLTKGNWWIASPPQERWWIACGVLILYIGLCRWSFRKRPNRRTSESLSGRDREAVLVAYASQSGFAYELAEQTANSLRSGGIATHLVALEQINRQQLEEGGRLLLLASTTGEGDPPDHTHSFVRDVLGDSVDLASLEFGLLAIGDRAYEQFCAFGHRLNQWLCDQNAQPLFDLIEVDNADPVALQQWQTQVSKTFQTTKQATWHPAHCEPWELANRTHLNPGSPGGRVYHIVLQRRGNEPQTWQPGDIAEVTPVHAPQRIEGLLQQLGEDGQATVVHNGQECSLRTRLAESELPDVTECRGLKAQGIADRLQLQPLKNRDYSIASIPADGRLELVVRKFVRSDGSTGVCSDWLCEQANLQQTIQVRIRSNPSFHPPELSVPLILIGNGTGIAGLRGHIKHRSASQQSGRSTGDLWLLFGERSAAHDFHFKSEIEKWQNQGVLDRVDIAFSRDQEERIYVQHKLSRFANELKSWVASGAAIYVCGSQQGMAPEVDQVLRETLGDGEVDRMLASGRYRRDVY</sequence>
<dbReference type="Pfam" id="PF00258">
    <property type="entry name" value="Flavodoxin_1"/>
    <property type="match status" value="1"/>
</dbReference>
<dbReference type="Gene3D" id="2.40.30.10">
    <property type="entry name" value="Translation factors"/>
    <property type="match status" value="1"/>
</dbReference>
<dbReference type="GO" id="GO:0050660">
    <property type="term" value="F:flavin adenine dinucleotide binding"/>
    <property type="evidence" value="ECO:0007669"/>
    <property type="project" value="TreeGrafter"/>
</dbReference>
<dbReference type="GO" id="GO:0005829">
    <property type="term" value="C:cytosol"/>
    <property type="evidence" value="ECO:0007669"/>
    <property type="project" value="TreeGrafter"/>
</dbReference>
<dbReference type="PRINTS" id="PR00371">
    <property type="entry name" value="FPNCR"/>
</dbReference>
<dbReference type="PROSITE" id="PS51384">
    <property type="entry name" value="FAD_FR"/>
    <property type="match status" value="1"/>
</dbReference>
<dbReference type="SUPFAM" id="SSF52218">
    <property type="entry name" value="Flavoproteins"/>
    <property type="match status" value="1"/>
</dbReference>
<keyword evidence="7" id="KW-1185">Reference proteome</keyword>
<keyword evidence="3" id="KW-0472">Membrane</keyword>
<evidence type="ECO:0000256" key="2">
    <source>
        <dbReference type="ARBA" id="ARBA00023797"/>
    </source>
</evidence>
<evidence type="ECO:0000256" key="1">
    <source>
        <dbReference type="ARBA" id="ARBA00022630"/>
    </source>
</evidence>
<feature type="transmembrane region" description="Helical" evidence="3">
    <location>
        <begin position="48"/>
        <end position="66"/>
    </location>
</feature>
<evidence type="ECO:0000259" key="5">
    <source>
        <dbReference type="PROSITE" id="PS51384"/>
    </source>
</evidence>
<dbReference type="PANTHER" id="PTHR19384">
    <property type="entry name" value="NITRIC OXIDE SYNTHASE-RELATED"/>
    <property type="match status" value="1"/>
</dbReference>
<dbReference type="InterPro" id="IPR039261">
    <property type="entry name" value="FNR_nucleotide-bd"/>
</dbReference>
<dbReference type="Gene3D" id="3.40.50.80">
    <property type="entry name" value="Nucleotide-binding domain of ferredoxin-NADP reductase (FNR) module"/>
    <property type="match status" value="1"/>
</dbReference>